<evidence type="ECO:0000313" key="2">
    <source>
        <dbReference type="EMBL" id="JAG28613.1"/>
    </source>
</evidence>
<feature type="compositionally biased region" description="Polar residues" evidence="1">
    <location>
        <begin position="12"/>
        <end position="24"/>
    </location>
</feature>
<feature type="compositionally biased region" description="Basic and acidic residues" evidence="1">
    <location>
        <begin position="1"/>
        <end position="10"/>
    </location>
</feature>
<dbReference type="SUPFAM" id="SSF82199">
    <property type="entry name" value="SET domain"/>
    <property type="match status" value="1"/>
</dbReference>
<protein>
    <submittedName>
        <fullName evidence="2">Histone-lysine N-methyltransferase setd3</fullName>
    </submittedName>
</protein>
<dbReference type="AlphaFoldDB" id="A0A0A9YC01"/>
<dbReference type="EMBL" id="GDHC01018065">
    <property type="protein sequence ID" value="JAQ00564.1"/>
    <property type="molecule type" value="Transcribed_RNA"/>
</dbReference>
<feature type="region of interest" description="Disordered" evidence="1">
    <location>
        <begin position="1"/>
        <end position="24"/>
    </location>
</feature>
<keyword evidence="2" id="KW-0808">Transferase</keyword>
<sequence>MDTLAARDDDSTATSVPEMNAGSTCDSDDGIACEVISNASHTYNSSEVHGPSQYFNRKQLAPLSVLPMAVQPTRMVVHDPRERFQALIQWLRKHGATFGKLDIVEIDSTNRGIVATEDVADDETLLYIPKNLIITSEVARSSEIGTAITKSGIQLRSKHSYIASFLLAE</sequence>
<reference evidence="3" key="3">
    <citation type="journal article" date="2016" name="Gigascience">
        <title>De novo construction of an expanded transcriptome assembly for the western tarnished plant bug, Lygus hesperus.</title>
        <authorList>
            <person name="Tassone E.E."/>
            <person name="Geib S.M."/>
            <person name="Hall B."/>
            <person name="Fabrick J.A."/>
            <person name="Brent C.S."/>
            <person name="Hull J.J."/>
        </authorList>
    </citation>
    <scope>NUCLEOTIDE SEQUENCE</scope>
</reference>
<dbReference type="GO" id="GO:0032259">
    <property type="term" value="P:methylation"/>
    <property type="evidence" value="ECO:0007669"/>
    <property type="project" value="UniProtKB-KW"/>
</dbReference>
<name>A0A0A9YC01_LYGHE</name>
<evidence type="ECO:0000313" key="3">
    <source>
        <dbReference type="EMBL" id="JAQ00564.1"/>
    </source>
</evidence>
<dbReference type="EMBL" id="GBHO01014991">
    <property type="protein sequence ID" value="JAG28613.1"/>
    <property type="molecule type" value="Transcribed_RNA"/>
</dbReference>
<organism evidence="2">
    <name type="scientific">Lygus hesperus</name>
    <name type="common">Western plant bug</name>
    <dbReference type="NCBI Taxonomy" id="30085"/>
    <lineage>
        <taxon>Eukaryota</taxon>
        <taxon>Metazoa</taxon>
        <taxon>Ecdysozoa</taxon>
        <taxon>Arthropoda</taxon>
        <taxon>Hexapoda</taxon>
        <taxon>Insecta</taxon>
        <taxon>Pterygota</taxon>
        <taxon>Neoptera</taxon>
        <taxon>Paraneoptera</taxon>
        <taxon>Hemiptera</taxon>
        <taxon>Heteroptera</taxon>
        <taxon>Panheteroptera</taxon>
        <taxon>Cimicomorpha</taxon>
        <taxon>Miridae</taxon>
        <taxon>Mirini</taxon>
        <taxon>Lygus</taxon>
    </lineage>
</organism>
<proteinExistence type="predicted"/>
<dbReference type="GO" id="GO:0008168">
    <property type="term" value="F:methyltransferase activity"/>
    <property type="evidence" value="ECO:0007669"/>
    <property type="project" value="UniProtKB-KW"/>
</dbReference>
<dbReference type="InterPro" id="IPR046341">
    <property type="entry name" value="SET_dom_sf"/>
</dbReference>
<evidence type="ECO:0000256" key="1">
    <source>
        <dbReference type="SAM" id="MobiDB-lite"/>
    </source>
</evidence>
<dbReference type="Gene3D" id="3.90.1410.10">
    <property type="entry name" value="set domain protein methyltransferase, domain 1"/>
    <property type="match status" value="1"/>
</dbReference>
<accession>A0A0A9YC01</accession>
<reference evidence="2" key="1">
    <citation type="journal article" date="2014" name="PLoS ONE">
        <title>Transcriptome-Based Identification of ABC Transporters in the Western Tarnished Plant Bug Lygus hesperus.</title>
        <authorList>
            <person name="Hull J.J."/>
            <person name="Chaney K."/>
            <person name="Geib S.M."/>
            <person name="Fabrick J.A."/>
            <person name="Brent C.S."/>
            <person name="Walsh D."/>
            <person name="Lavine L.C."/>
        </authorList>
    </citation>
    <scope>NUCLEOTIDE SEQUENCE</scope>
</reference>
<keyword evidence="2" id="KW-0489">Methyltransferase</keyword>
<gene>
    <name evidence="2" type="primary">setd3</name>
    <name evidence="2" type="ORF">CM83_101318</name>
    <name evidence="3" type="ORF">g.48379</name>
</gene>
<reference evidence="2" key="2">
    <citation type="submission" date="2014-07" db="EMBL/GenBank/DDBJ databases">
        <authorList>
            <person name="Hull J."/>
        </authorList>
    </citation>
    <scope>NUCLEOTIDE SEQUENCE</scope>
</reference>